<gene>
    <name evidence="5" type="ORF">METZ01_LOCUS113597</name>
</gene>
<dbReference type="Gene3D" id="3.20.20.120">
    <property type="entry name" value="Enolase-like C-terminal domain"/>
    <property type="match status" value="1"/>
</dbReference>
<evidence type="ECO:0000256" key="2">
    <source>
        <dbReference type="ARBA" id="ARBA00022723"/>
    </source>
</evidence>
<sequence>VEAIHVKYSLENLGKDYNTFNMVYEAGSNLEQTTSILRLHTDIGIVGEYVGVIGPALAEVRAVADYLIGKSALSREFIYNDIKRASRQWGGLGLGVIDICLWDIAGKFYDEPLYRLLGGEKRPLKAYASTLHGDENGGLTTPEQFGEFAQQCLEMGYKSFKVHGWGIARNNIEREIENVLNLGKKFSDKMDLLIDPACEVKNFGDALKLGRACDEAKFFWLEDPFQDGGVSQFAHRKLRQMIKTPILQTEHIRLLEQHVDFIVAEATDYVRCGAHEDGGITGAMKIAHASEGFGLDVELHGPGPVHRHVMSAIRNTNFFEVGLVHPLVKTIWPSIYQNYSDDLDCIDNEGNVYAPDGAGIGVDIDWDWIKHHKIGEEIISG</sequence>
<dbReference type="GO" id="GO:0016052">
    <property type="term" value="P:carbohydrate catabolic process"/>
    <property type="evidence" value="ECO:0007669"/>
    <property type="project" value="TreeGrafter"/>
</dbReference>
<dbReference type="Pfam" id="PF13378">
    <property type="entry name" value="MR_MLE_C"/>
    <property type="match status" value="1"/>
</dbReference>
<dbReference type="EMBL" id="UINC01014194">
    <property type="protein sequence ID" value="SVA60743.1"/>
    <property type="molecule type" value="Genomic_DNA"/>
</dbReference>
<evidence type="ECO:0000259" key="4">
    <source>
        <dbReference type="SMART" id="SM00922"/>
    </source>
</evidence>
<dbReference type="PANTHER" id="PTHR13794">
    <property type="entry name" value="ENOLASE SUPERFAMILY, MANDELATE RACEMASE"/>
    <property type="match status" value="1"/>
</dbReference>
<dbReference type="InterPro" id="IPR013341">
    <property type="entry name" value="Mandelate_racemase_N_dom"/>
</dbReference>
<dbReference type="InterPro" id="IPR046945">
    <property type="entry name" value="RHMD-like"/>
</dbReference>
<protein>
    <recommendedName>
        <fullName evidence="4">Mandelate racemase/muconate lactonizing enzyme C-terminal domain-containing protein</fullName>
    </recommendedName>
</protein>
<dbReference type="GO" id="GO:0016836">
    <property type="term" value="F:hydro-lyase activity"/>
    <property type="evidence" value="ECO:0007669"/>
    <property type="project" value="TreeGrafter"/>
</dbReference>
<keyword evidence="3" id="KW-0460">Magnesium</keyword>
<dbReference type="InterPro" id="IPR029017">
    <property type="entry name" value="Enolase-like_N"/>
</dbReference>
<feature type="non-terminal residue" evidence="5">
    <location>
        <position position="1"/>
    </location>
</feature>
<dbReference type="SMART" id="SM00922">
    <property type="entry name" value="MR_MLE"/>
    <property type="match status" value="1"/>
</dbReference>
<reference evidence="5" key="1">
    <citation type="submission" date="2018-05" db="EMBL/GenBank/DDBJ databases">
        <authorList>
            <person name="Lanie J.A."/>
            <person name="Ng W.-L."/>
            <person name="Kazmierczak K.M."/>
            <person name="Andrzejewski T.M."/>
            <person name="Davidsen T.M."/>
            <person name="Wayne K.J."/>
            <person name="Tettelin H."/>
            <person name="Glass J.I."/>
            <person name="Rusch D."/>
            <person name="Podicherti R."/>
            <person name="Tsui H.-C.T."/>
            <person name="Winkler M.E."/>
        </authorList>
    </citation>
    <scope>NUCLEOTIDE SEQUENCE</scope>
</reference>
<dbReference type="SUPFAM" id="SSF51604">
    <property type="entry name" value="Enolase C-terminal domain-like"/>
    <property type="match status" value="1"/>
</dbReference>
<name>A0A381X931_9ZZZZ</name>
<dbReference type="PANTHER" id="PTHR13794:SF58">
    <property type="entry name" value="MITOCHONDRIAL ENOLASE SUPERFAMILY MEMBER 1"/>
    <property type="match status" value="1"/>
</dbReference>
<accession>A0A381X931</accession>
<evidence type="ECO:0000256" key="3">
    <source>
        <dbReference type="ARBA" id="ARBA00022842"/>
    </source>
</evidence>
<dbReference type="Pfam" id="PF02746">
    <property type="entry name" value="MR_MLE_N"/>
    <property type="match status" value="1"/>
</dbReference>
<organism evidence="5">
    <name type="scientific">marine metagenome</name>
    <dbReference type="NCBI Taxonomy" id="408172"/>
    <lineage>
        <taxon>unclassified sequences</taxon>
        <taxon>metagenomes</taxon>
        <taxon>ecological metagenomes</taxon>
    </lineage>
</organism>
<keyword evidence="2" id="KW-0479">Metal-binding</keyword>
<comment type="cofactor">
    <cofactor evidence="1">
        <name>Mg(2+)</name>
        <dbReference type="ChEBI" id="CHEBI:18420"/>
    </cofactor>
</comment>
<dbReference type="GO" id="GO:0000287">
    <property type="term" value="F:magnesium ion binding"/>
    <property type="evidence" value="ECO:0007669"/>
    <property type="project" value="TreeGrafter"/>
</dbReference>
<proteinExistence type="predicted"/>
<feature type="domain" description="Mandelate racemase/muconate lactonizing enzyme C-terminal" evidence="4">
    <location>
        <begin position="142"/>
        <end position="245"/>
    </location>
</feature>
<dbReference type="InterPro" id="IPR029065">
    <property type="entry name" value="Enolase_C-like"/>
</dbReference>
<dbReference type="SFLD" id="SFLDS00001">
    <property type="entry name" value="Enolase"/>
    <property type="match status" value="1"/>
</dbReference>
<dbReference type="InterPro" id="IPR036849">
    <property type="entry name" value="Enolase-like_C_sf"/>
</dbReference>
<dbReference type="AlphaFoldDB" id="A0A381X931"/>
<dbReference type="InterPro" id="IPR013342">
    <property type="entry name" value="Mandelate_racemase_C"/>
</dbReference>
<evidence type="ECO:0000313" key="5">
    <source>
        <dbReference type="EMBL" id="SVA60743.1"/>
    </source>
</evidence>
<dbReference type="Gene3D" id="3.30.390.10">
    <property type="entry name" value="Enolase-like, N-terminal domain"/>
    <property type="match status" value="1"/>
</dbReference>
<evidence type="ECO:0000256" key="1">
    <source>
        <dbReference type="ARBA" id="ARBA00001946"/>
    </source>
</evidence>
<dbReference type="SUPFAM" id="SSF54826">
    <property type="entry name" value="Enolase N-terminal domain-like"/>
    <property type="match status" value="1"/>
</dbReference>